<evidence type="ECO:0000256" key="1">
    <source>
        <dbReference type="SAM" id="SignalP"/>
    </source>
</evidence>
<dbReference type="AlphaFoldDB" id="A0A7L9QEB4"/>
<protein>
    <submittedName>
        <fullName evidence="2">Putative extracellular protein CSOL_098</fullName>
    </submittedName>
</protein>
<feature type="signal peptide" evidence="1">
    <location>
        <begin position="1"/>
        <end position="17"/>
    </location>
</feature>
<dbReference type="EMBL" id="MT438933">
    <property type="protein sequence ID" value="QOL01180.1"/>
    <property type="molecule type" value="mRNA"/>
</dbReference>
<accession>A0A7L9QEB4</accession>
<proteinExistence type="evidence at transcript level"/>
<organism evidence="2">
    <name type="scientific">Pseudococcomyxa simplex</name>
    <dbReference type="NCBI Taxonomy" id="464287"/>
    <lineage>
        <taxon>Eukaryota</taxon>
        <taxon>Viridiplantae</taxon>
        <taxon>Chlorophyta</taxon>
        <taxon>core chlorophytes</taxon>
        <taxon>Trebouxiophyceae</taxon>
        <taxon>Chlorellales</taxon>
        <taxon>Oocystaceae</taxon>
        <taxon>Pseudococcomyxa</taxon>
    </lineage>
</organism>
<keyword evidence="1" id="KW-0732">Signal</keyword>
<evidence type="ECO:0000313" key="2">
    <source>
        <dbReference type="EMBL" id="QOL01180.1"/>
    </source>
</evidence>
<sequence length="226" mass="25087">MRLLLVCILAGIAGGLAYEHGNIGALPQTCKTRLDQIYEKYYSIDVLPGTMNCTDILVDTLDNNSGVNCSTPEDIRACFNYAYKPWTSFVRDCELFTLAPTCTAGQPCSKPVSDSPWWLRSLNLLWRPVTYEYGSGVVPNKGDGWQNYADEGEGTRRRYRRLFAEGEGGASGTSAGCFPDFYTPQDFEEWLQGSFQDPVYTNQGASPVPIIMWIVHGTVILSMSAF</sequence>
<name>A0A7L9QEB4_9CHLO</name>
<feature type="chain" id="PRO_5029872681" evidence="1">
    <location>
        <begin position="18"/>
        <end position="226"/>
    </location>
</feature>
<reference evidence="2" key="1">
    <citation type="journal article" date="2020" name="Microb. Ecol.">
        <title>The Under-explored Extracellular Proteome of Aero-Terrestrial Microalgae Provides Clues on Different Mechanisms of Desiccation Tolerance in Non-Model Organisms.</title>
        <authorList>
            <person name="Gonzalez-Hourcade M."/>
            <person name="Del Campo E.M."/>
            <person name="Casano L.M."/>
        </authorList>
    </citation>
    <scope>NUCLEOTIDE SEQUENCE</scope>
    <source>
        <strain evidence="2">SAG 216-12</strain>
    </source>
</reference>